<dbReference type="PANTHER" id="PTHR10953">
    <property type="entry name" value="UBIQUITIN-ACTIVATING ENZYME E1"/>
    <property type="match status" value="1"/>
</dbReference>
<comment type="subunit">
    <text evidence="5">Monomer.</text>
</comment>
<dbReference type="EC" id="6.2.1.45" evidence="6"/>
<evidence type="ECO:0000256" key="10">
    <source>
        <dbReference type="ARBA" id="ARBA00022840"/>
    </source>
</evidence>
<evidence type="ECO:0000256" key="11">
    <source>
        <dbReference type="PROSITE-ProRule" id="PRU10132"/>
    </source>
</evidence>
<comment type="similarity">
    <text evidence="4 12">Belongs to the ubiquitin-activating E1 family.</text>
</comment>
<dbReference type="FunFam" id="2.40.30.180:FF:000001">
    <property type="entry name" value="ubiquitin-like modifier-activating enzyme 1"/>
    <property type="match status" value="1"/>
</dbReference>
<evidence type="ECO:0000256" key="7">
    <source>
        <dbReference type="ARBA" id="ARBA00022598"/>
    </source>
</evidence>
<dbReference type="InterPro" id="IPR042063">
    <property type="entry name" value="Ubi_acti_E1_SCCH"/>
</dbReference>
<dbReference type="Pfam" id="PF16190">
    <property type="entry name" value="E1_FCCH"/>
    <property type="match status" value="1"/>
</dbReference>
<dbReference type="NCBIfam" id="TIGR01408">
    <property type="entry name" value="Ube1"/>
    <property type="match status" value="1"/>
</dbReference>
<dbReference type="FunFam" id="3.40.50.720:FF:000015">
    <property type="entry name" value="Ubiquitin-activating enzyme E1 1"/>
    <property type="match status" value="1"/>
</dbReference>
<dbReference type="PROSITE" id="PS00865">
    <property type="entry name" value="UBIQUITIN_ACTIVAT_2"/>
    <property type="match status" value="1"/>
</dbReference>
<dbReference type="Gene3D" id="3.40.50.720">
    <property type="entry name" value="NAD(P)-binding Rossmann-like Domain"/>
    <property type="match status" value="1"/>
</dbReference>
<evidence type="ECO:0000256" key="8">
    <source>
        <dbReference type="ARBA" id="ARBA00022741"/>
    </source>
</evidence>
<feature type="active site" description="Glycyl thioester intermediate" evidence="11">
    <location>
        <position position="667"/>
    </location>
</feature>
<dbReference type="GO" id="GO:0004839">
    <property type="term" value="F:ubiquitin activating enzyme activity"/>
    <property type="evidence" value="ECO:0007669"/>
    <property type="project" value="UniProtKB-EC"/>
</dbReference>
<evidence type="ECO:0000256" key="1">
    <source>
        <dbReference type="ARBA" id="ARBA00000488"/>
    </source>
</evidence>
<evidence type="ECO:0000313" key="15">
    <source>
        <dbReference type="EMBL" id="RXH81899.1"/>
    </source>
</evidence>
<keyword evidence="7 12" id="KW-0436">Ligase</keyword>
<protein>
    <recommendedName>
        <fullName evidence="6">E1 ubiquitin-activating enzyme</fullName>
        <ecNumber evidence="6">6.2.1.45</ecNumber>
    </recommendedName>
</protein>
<feature type="compositionally biased region" description="Low complexity" evidence="13">
    <location>
        <begin position="49"/>
        <end position="66"/>
    </location>
</feature>
<dbReference type="FunFam" id="3.40.50.12550:FF:000001">
    <property type="entry name" value="Ubiquitin-activating enzyme E1 1"/>
    <property type="match status" value="1"/>
</dbReference>
<dbReference type="PANTHER" id="PTHR10953:SF4">
    <property type="entry name" value="UBIQUITIN-ACTIVATING ENZYME E1 C-TERMINAL DOMAIN-CONTAINING PROTEIN"/>
    <property type="match status" value="1"/>
</dbReference>
<keyword evidence="10 12" id="KW-0067">ATP-binding</keyword>
<dbReference type="PRINTS" id="PR01849">
    <property type="entry name" value="UBIQUITINACT"/>
</dbReference>
<evidence type="ECO:0000256" key="4">
    <source>
        <dbReference type="ARBA" id="ARBA00005673"/>
    </source>
</evidence>
<keyword evidence="9 12" id="KW-0833">Ubl conjugation pathway</keyword>
<dbReference type="EMBL" id="RDQH01000338">
    <property type="protein sequence ID" value="RXH81899.1"/>
    <property type="molecule type" value="Genomic_DNA"/>
</dbReference>
<evidence type="ECO:0000256" key="6">
    <source>
        <dbReference type="ARBA" id="ARBA00012990"/>
    </source>
</evidence>
<evidence type="ECO:0000256" key="2">
    <source>
        <dbReference type="ARBA" id="ARBA00002457"/>
    </source>
</evidence>
<evidence type="ECO:0000256" key="12">
    <source>
        <dbReference type="RuleBase" id="RU000519"/>
    </source>
</evidence>
<dbReference type="FunFam" id="3.50.50.80:FF:000003">
    <property type="entry name" value="Ubiquitin-activating enzyme E1 2"/>
    <property type="match status" value="1"/>
</dbReference>
<sequence length="1091" mass="122059">MRFWCFGSSSHYMLPRKREAVGGEVVVNEATESPIKKLRGAADTDGSKSNENNNTTTFNNNSNNSSSVDELPIMALGNRSSNDIDEDLHSRQLAVYGRETMRRLFASNILVSGMQGLGAEIAKNLVLAGVKSVTLHDDGVVELWDLSSNFFFSEDDVGKNRALACVQKLQELNNAVLISTITTELTKEKLSDFQAVVFTDISLEKAIEFDDYCHNHKPPISFIKSEVRGLFGSVFCDFGPEFTVLDVDGEDPHTGIIASISNDNPALIACVDDERLEFQDGDLVVFTEVHGMTELNDGKPRKVKNARPYSFTIEEDTTNYAAYEKGGIVTQVKQPKVLNFKPLREALKDHGDFLLIDFSKFDRPPLLHLAFQALDKFISELGRFPVAGSEDDATKFISLVTNINDSSEDGKLEEIDHKILRHFAFGARAVLNPMAAMFGGIVGQEVVKACSAKFHPLFQFFYFDSVESLPSGTLDPNDLKPLNSRYDAQISVFGAKLQKKLEDAKVFTVGSGALGCEFLKNLALMGVSCGKEGKLTITDDDVIEKSNLSRQFLFRDWNIGQAKSTVAASAATLINGHLNVEALQNRASPDTENVFDDTFWENLDVVINALDNVNARLYIDQRCLYFQKPLLESGTLGAKCNTQMVIPHLTENYGASRDPPEKQAPMCTVHSFPHNIDHCLTWARSEFEGLLEKVPAEVNAYLTNPQEYTAAMKNAGDAQARNNLESVIECLDKERCETFQDCINWARLKFEDYFVNRVKQLTYTFPEDATTSSGTPFWSAPKRFPRPLQFSVDDLSHLQFLMAASILRAETFNIPIPDWVKSRTKFADAVNKVIVPDFQPKKDVKIETDEKSTSVLPASIDDAAVINELVVKLEKCKERLPPGFKMNPIQFEKDDDTNYHMDLIAGFANMRARNYGIGEVDKLKAKFIAGRIIPAIATATALATGLVCLELYKVLDGGHTVEDYRNTFANLSLPLFSMAEPVPPKVIKHQDMKWTVWDRWIIRDNPTLKQLLKWLEDQGLSAYSISYGSCLLFNSMFPKHKERMDRTMVDLATSIAKAELPPNRKHFDVVVACEDEEENDIDIPQISIYFK</sequence>
<reference evidence="15 16" key="1">
    <citation type="submission" date="2018-10" db="EMBL/GenBank/DDBJ databases">
        <title>A high-quality apple genome assembly.</title>
        <authorList>
            <person name="Hu J."/>
        </authorList>
    </citation>
    <scope>NUCLEOTIDE SEQUENCE [LARGE SCALE GENOMIC DNA]</scope>
    <source>
        <strain evidence="16">cv. HFTH1</strain>
        <tissue evidence="15">Young leaf</tissue>
    </source>
</reference>
<comment type="catalytic activity">
    <reaction evidence="1">
        <text>ATP + ubiquitin + [E1 ubiquitin-activating enzyme]-L-cysteine = AMP + diphosphate + S-ubiquitinyl-[E1 ubiquitin-activating enzyme]-L-cysteine.</text>
        <dbReference type="EC" id="6.2.1.45"/>
    </reaction>
</comment>
<dbReference type="STRING" id="3750.A0A498IFT5"/>
<dbReference type="Gene3D" id="3.10.290.60">
    <property type="entry name" value="Ubiquitin-activating enzyme E1, UFD domain"/>
    <property type="match status" value="1"/>
</dbReference>
<dbReference type="Pfam" id="PF16191">
    <property type="entry name" value="E1_4HB"/>
    <property type="match status" value="1"/>
</dbReference>
<dbReference type="GO" id="GO:0006511">
    <property type="term" value="P:ubiquitin-dependent protein catabolic process"/>
    <property type="evidence" value="ECO:0007669"/>
    <property type="project" value="TreeGrafter"/>
</dbReference>
<dbReference type="SUPFAM" id="SSF69572">
    <property type="entry name" value="Activating enzymes of the ubiquitin-like proteins"/>
    <property type="match status" value="2"/>
</dbReference>
<gene>
    <name evidence="15" type="ORF">DVH24_036240</name>
</gene>
<comment type="pathway">
    <text evidence="3">Protein modification; protein ubiquitination.</text>
</comment>
<dbReference type="Pfam" id="PF09358">
    <property type="entry name" value="E1_UFD"/>
    <property type="match status" value="1"/>
</dbReference>
<dbReference type="InterPro" id="IPR042302">
    <property type="entry name" value="E1_FCCH_sf"/>
</dbReference>
<dbReference type="Gene3D" id="2.40.30.180">
    <property type="entry name" value="Ubiquitin-activating enzyme E1, FCCH domain"/>
    <property type="match status" value="1"/>
</dbReference>
<comment type="caution">
    <text evidence="15">The sequence shown here is derived from an EMBL/GenBank/DDBJ whole genome shotgun (WGS) entry which is preliminary data.</text>
</comment>
<dbReference type="Pfam" id="PF00899">
    <property type="entry name" value="ThiF"/>
    <property type="match status" value="1"/>
</dbReference>
<dbReference type="Gene3D" id="3.40.50.12550">
    <property type="entry name" value="Ubiquitin-activating enzyme E1, inactive adenylation domain, subdomain 2"/>
    <property type="match status" value="1"/>
</dbReference>
<dbReference type="GO" id="GO:0004842">
    <property type="term" value="F:ubiquitin-protein transferase activity"/>
    <property type="evidence" value="ECO:0007669"/>
    <property type="project" value="UniProtKB-ARBA"/>
</dbReference>
<organism evidence="15 16">
    <name type="scientific">Malus domestica</name>
    <name type="common">Apple</name>
    <name type="synonym">Pyrus malus</name>
    <dbReference type="NCBI Taxonomy" id="3750"/>
    <lineage>
        <taxon>Eukaryota</taxon>
        <taxon>Viridiplantae</taxon>
        <taxon>Streptophyta</taxon>
        <taxon>Embryophyta</taxon>
        <taxon>Tracheophyta</taxon>
        <taxon>Spermatophyta</taxon>
        <taxon>Magnoliopsida</taxon>
        <taxon>eudicotyledons</taxon>
        <taxon>Gunneridae</taxon>
        <taxon>Pentapetalae</taxon>
        <taxon>rosids</taxon>
        <taxon>fabids</taxon>
        <taxon>Rosales</taxon>
        <taxon>Rosaceae</taxon>
        <taxon>Amygdaloideae</taxon>
        <taxon>Maleae</taxon>
        <taxon>Malus</taxon>
    </lineage>
</organism>
<dbReference type="GO" id="GO:0005524">
    <property type="term" value="F:ATP binding"/>
    <property type="evidence" value="ECO:0007669"/>
    <property type="project" value="UniProtKB-KW"/>
</dbReference>
<feature type="domain" description="Ubiquitin-activating enzyme E1 C-terminal" evidence="14">
    <location>
        <begin position="964"/>
        <end position="1086"/>
    </location>
</feature>
<dbReference type="InterPro" id="IPR035985">
    <property type="entry name" value="Ubiquitin-activating_enz"/>
</dbReference>
<dbReference type="InterPro" id="IPR038252">
    <property type="entry name" value="UBA_E1_C_sf"/>
</dbReference>
<comment type="function">
    <text evidence="2">Activates ubiquitin by first adenylating its C-terminal glycine residue with ATP, and thereafter linking this residue to the side chain of a cysteine residue in E1, yielding a ubiquitin-E1 thioester and free AMP.</text>
</comment>
<dbReference type="CDD" id="cd01490">
    <property type="entry name" value="Ube1_repeat2"/>
    <property type="match status" value="1"/>
</dbReference>
<dbReference type="InterPro" id="IPR018075">
    <property type="entry name" value="UBQ-activ_enz_E1"/>
</dbReference>
<dbReference type="CDD" id="cd01491">
    <property type="entry name" value="Ube1_repeat1"/>
    <property type="match status" value="1"/>
</dbReference>
<evidence type="ECO:0000256" key="13">
    <source>
        <dbReference type="SAM" id="MobiDB-lite"/>
    </source>
</evidence>
<proteinExistence type="inferred from homology"/>
<accession>A0A498IFT5</accession>
<dbReference type="GO" id="GO:0005634">
    <property type="term" value="C:nucleus"/>
    <property type="evidence" value="ECO:0007669"/>
    <property type="project" value="TreeGrafter"/>
</dbReference>
<dbReference type="InterPro" id="IPR000594">
    <property type="entry name" value="ThiF_NAD_FAD-bd"/>
</dbReference>
<dbReference type="InterPro" id="IPR032420">
    <property type="entry name" value="E1_4HB"/>
</dbReference>
<dbReference type="FunFam" id="3.10.290.60:FF:000001">
    <property type="entry name" value="Ubiquitin-activating enzyme E1 2"/>
    <property type="match status" value="1"/>
</dbReference>
<evidence type="ECO:0000313" key="16">
    <source>
        <dbReference type="Proteomes" id="UP000290289"/>
    </source>
</evidence>
<dbReference type="FunFam" id="1.10.10.2660:FF:000002">
    <property type="entry name" value="Ubiquitin-activating enzyme E1 2"/>
    <property type="match status" value="1"/>
</dbReference>
<evidence type="ECO:0000256" key="5">
    <source>
        <dbReference type="ARBA" id="ARBA00011245"/>
    </source>
</evidence>
<dbReference type="InterPro" id="IPR032418">
    <property type="entry name" value="E1_FCCH"/>
</dbReference>
<dbReference type="Gene3D" id="1.10.10.2660">
    <property type="entry name" value="Ubiquitin-activating enzyme E1, SCCH domain"/>
    <property type="match status" value="1"/>
</dbReference>
<dbReference type="UniPathway" id="UPA00143"/>
<dbReference type="Pfam" id="PF10585">
    <property type="entry name" value="UBA_E1_SCCH"/>
    <property type="match status" value="1"/>
</dbReference>
<dbReference type="InterPro" id="IPR018965">
    <property type="entry name" value="Ub-activating_enz_E1_C"/>
</dbReference>
<dbReference type="GO" id="GO:0006974">
    <property type="term" value="P:DNA damage response"/>
    <property type="evidence" value="ECO:0007669"/>
    <property type="project" value="TreeGrafter"/>
</dbReference>
<dbReference type="Proteomes" id="UP000290289">
    <property type="component" value="Chromosome 12"/>
</dbReference>
<feature type="region of interest" description="Disordered" evidence="13">
    <location>
        <begin position="36"/>
        <end position="66"/>
    </location>
</feature>
<dbReference type="SMART" id="SM00985">
    <property type="entry name" value="UBA_e1_C"/>
    <property type="match status" value="1"/>
</dbReference>
<dbReference type="InterPro" id="IPR033127">
    <property type="entry name" value="UBQ-activ_enz_E1_Cys_AS"/>
</dbReference>
<keyword evidence="16" id="KW-1185">Reference proteome</keyword>
<evidence type="ECO:0000259" key="14">
    <source>
        <dbReference type="SMART" id="SM00985"/>
    </source>
</evidence>
<dbReference type="InterPro" id="IPR042449">
    <property type="entry name" value="Ub-E1_IAD_1"/>
</dbReference>
<name>A0A498IFT5_MALDO</name>
<keyword evidence="8 12" id="KW-0547">Nucleotide-binding</keyword>
<dbReference type="InterPro" id="IPR000011">
    <property type="entry name" value="UBQ/SUMO-activ_enz_E1-like"/>
</dbReference>
<dbReference type="InterPro" id="IPR045886">
    <property type="entry name" value="ThiF/MoeB/HesA"/>
</dbReference>
<dbReference type="Gene3D" id="3.50.50.80">
    <property type="entry name" value="Ubiquitin-activating enzyme E1, inactive adenylation domain, subdomain 1"/>
    <property type="match status" value="1"/>
</dbReference>
<dbReference type="InterPro" id="IPR019572">
    <property type="entry name" value="UBA_E1_SCCH"/>
</dbReference>
<evidence type="ECO:0000256" key="9">
    <source>
        <dbReference type="ARBA" id="ARBA00022786"/>
    </source>
</evidence>
<evidence type="ECO:0000256" key="3">
    <source>
        <dbReference type="ARBA" id="ARBA00004906"/>
    </source>
</evidence>
<dbReference type="GO" id="GO:0005737">
    <property type="term" value="C:cytoplasm"/>
    <property type="evidence" value="ECO:0007669"/>
    <property type="project" value="TreeGrafter"/>
</dbReference>
<dbReference type="AlphaFoldDB" id="A0A498IFT5"/>